<name>A0A6M0SXC6_CLOBO</name>
<keyword evidence="1" id="KW-0472">Membrane</keyword>
<keyword evidence="1" id="KW-1133">Transmembrane helix</keyword>
<dbReference type="InterPro" id="IPR011042">
    <property type="entry name" value="6-blade_b-propeller_TolB-like"/>
</dbReference>
<comment type="caution">
    <text evidence="2">The sequence shown here is derived from an EMBL/GenBank/DDBJ whole genome shotgun (WGS) entry which is preliminary data.</text>
</comment>
<protein>
    <submittedName>
        <fullName evidence="2">Uncharacterized protein</fullName>
    </submittedName>
</protein>
<proteinExistence type="predicted"/>
<dbReference type="AlphaFoldDB" id="A0A6M0SXC6"/>
<evidence type="ECO:0000313" key="3">
    <source>
        <dbReference type="Proteomes" id="UP000473089"/>
    </source>
</evidence>
<organism evidence="2 3">
    <name type="scientific">Clostridium botulinum</name>
    <dbReference type="NCBI Taxonomy" id="1491"/>
    <lineage>
        <taxon>Bacteria</taxon>
        <taxon>Bacillati</taxon>
        <taxon>Bacillota</taxon>
        <taxon>Clostridia</taxon>
        <taxon>Eubacteriales</taxon>
        <taxon>Clostridiaceae</taxon>
        <taxon>Clostridium</taxon>
    </lineage>
</organism>
<evidence type="ECO:0000256" key="1">
    <source>
        <dbReference type="SAM" id="Phobius"/>
    </source>
</evidence>
<dbReference type="Gene3D" id="2.120.10.30">
    <property type="entry name" value="TolB, C-terminal domain"/>
    <property type="match status" value="1"/>
</dbReference>
<keyword evidence="1" id="KW-0812">Transmembrane</keyword>
<gene>
    <name evidence="2" type="ORF">EXM42_07060</name>
</gene>
<accession>A0A6M0SXC6</accession>
<dbReference type="Proteomes" id="UP000473089">
    <property type="component" value="Unassembled WGS sequence"/>
</dbReference>
<dbReference type="SUPFAM" id="SSF82171">
    <property type="entry name" value="DPP6 N-terminal domain-like"/>
    <property type="match status" value="1"/>
</dbReference>
<evidence type="ECO:0000313" key="2">
    <source>
        <dbReference type="EMBL" id="NFA60159.1"/>
    </source>
</evidence>
<reference evidence="2 3" key="1">
    <citation type="submission" date="2019-02" db="EMBL/GenBank/DDBJ databases">
        <title>Genome sequencing of Clostridium botulinum clinical isolates.</title>
        <authorList>
            <person name="Brunt J."/>
            <person name="Van Vliet A.H.M."/>
            <person name="Stringer S.C."/>
            <person name="Grant K.A."/>
            <person name="Carter A.C."/>
            <person name="Peck M.W."/>
        </authorList>
    </citation>
    <scope>NUCLEOTIDE SEQUENCE [LARGE SCALE GENOMIC DNA]</scope>
    <source>
        <strain evidence="2 3">R1125/03</strain>
    </source>
</reference>
<sequence>MNRCKLKSIIFIIIIVLISSYFIRYEKADYTKVFTLDEESFENNILKKNRNDTIYLDKVKKIHFEGIGEYCDFIDGNNVMYTTRNGDDSFVDSRDTKVNYFQINVLNIKENNFKKLNPVHNKSQKFIMASPDKKNLFYSEGKDILEKDKYEDKNNKEDKNYIYNIKSGRSINVEYKTFLKWMPDSSGYIGIKENLFLYDVNTNKKINILNEKQIKKLGNIHDICITKDCKNIFLQCYKEEEDFYSYIYHVNLDNPKKISFVVKGNIRKIDALDRENLIFTGKFNNERALYIYNIPNGQINKLIDDEVIMFKLSNDIKKIAYVKIDKDGNTNLYAANIDKNTIGESLMLYKDIYIKNNNLNWSENSKELIASFYEDNEDSHKLMYIFYFK</sequence>
<dbReference type="EMBL" id="SGJP01000012">
    <property type="protein sequence ID" value="NFA60159.1"/>
    <property type="molecule type" value="Genomic_DNA"/>
</dbReference>
<feature type="transmembrane region" description="Helical" evidence="1">
    <location>
        <begin position="6"/>
        <end position="23"/>
    </location>
</feature>